<organism evidence="1 2">
    <name type="scientific">Nephila pilipes</name>
    <name type="common">Giant wood spider</name>
    <name type="synonym">Nephila maculata</name>
    <dbReference type="NCBI Taxonomy" id="299642"/>
    <lineage>
        <taxon>Eukaryota</taxon>
        <taxon>Metazoa</taxon>
        <taxon>Ecdysozoa</taxon>
        <taxon>Arthropoda</taxon>
        <taxon>Chelicerata</taxon>
        <taxon>Arachnida</taxon>
        <taxon>Araneae</taxon>
        <taxon>Araneomorphae</taxon>
        <taxon>Entelegynae</taxon>
        <taxon>Araneoidea</taxon>
        <taxon>Nephilidae</taxon>
        <taxon>Nephila</taxon>
    </lineage>
</organism>
<comment type="caution">
    <text evidence="1">The sequence shown here is derived from an EMBL/GenBank/DDBJ whole genome shotgun (WGS) entry which is preliminary data.</text>
</comment>
<evidence type="ECO:0000313" key="1">
    <source>
        <dbReference type="EMBL" id="GFS92649.1"/>
    </source>
</evidence>
<dbReference type="AlphaFoldDB" id="A0A8X6TAC1"/>
<protein>
    <submittedName>
        <fullName evidence="1">Uncharacterized protein</fullName>
    </submittedName>
</protein>
<dbReference type="EMBL" id="BMAW01005126">
    <property type="protein sequence ID" value="GFS92649.1"/>
    <property type="molecule type" value="Genomic_DNA"/>
</dbReference>
<proteinExistence type="predicted"/>
<sequence>MERKQPFSSFVIKKKQLLKGTDGGDVDSRSDRDKTFSREFFYLDFQSCLIGIEHLFLFDICFVEDYIDEVSSVTLKNRRFSLGVKSLNMSTQEHLCFRNVT</sequence>
<gene>
    <name evidence="1" type="ORF">NPIL_171971</name>
</gene>
<name>A0A8X6TAC1_NEPPI</name>
<reference evidence="1" key="1">
    <citation type="submission" date="2020-08" db="EMBL/GenBank/DDBJ databases">
        <title>Multicomponent nature underlies the extraordinary mechanical properties of spider dragline silk.</title>
        <authorList>
            <person name="Kono N."/>
            <person name="Nakamura H."/>
            <person name="Mori M."/>
            <person name="Yoshida Y."/>
            <person name="Ohtoshi R."/>
            <person name="Malay A.D."/>
            <person name="Moran D.A.P."/>
            <person name="Tomita M."/>
            <person name="Numata K."/>
            <person name="Arakawa K."/>
        </authorList>
    </citation>
    <scope>NUCLEOTIDE SEQUENCE</scope>
</reference>
<accession>A0A8X6TAC1</accession>
<dbReference type="Proteomes" id="UP000887013">
    <property type="component" value="Unassembled WGS sequence"/>
</dbReference>
<keyword evidence="2" id="KW-1185">Reference proteome</keyword>
<evidence type="ECO:0000313" key="2">
    <source>
        <dbReference type="Proteomes" id="UP000887013"/>
    </source>
</evidence>